<accession>A0A9K3NXN6</accession>
<dbReference type="EC" id="1.14.11.9" evidence="6"/>
<dbReference type="PANTHER" id="PTHR47991">
    <property type="entry name" value="OXOGLUTARATE/IRON-DEPENDENT DIOXYGENASE"/>
    <property type="match status" value="1"/>
</dbReference>
<evidence type="ECO:0000256" key="1">
    <source>
        <dbReference type="ARBA" id="ARBA00008056"/>
    </source>
</evidence>
<comment type="caution">
    <text evidence="6">The sequence shown here is derived from an EMBL/GenBank/DDBJ whole genome shotgun (WGS) entry which is preliminary data.</text>
</comment>
<dbReference type="EMBL" id="MNCJ02000318">
    <property type="protein sequence ID" value="KAF5815855.1"/>
    <property type="molecule type" value="Genomic_DNA"/>
</dbReference>
<evidence type="ECO:0000256" key="2">
    <source>
        <dbReference type="ARBA" id="ARBA00022723"/>
    </source>
</evidence>
<evidence type="ECO:0000259" key="5">
    <source>
        <dbReference type="PROSITE" id="PS51471"/>
    </source>
</evidence>
<proteinExistence type="inferred from homology"/>
<reference evidence="6" key="1">
    <citation type="journal article" date="2017" name="Nature">
        <title>The sunflower genome provides insights into oil metabolism, flowering and Asterid evolution.</title>
        <authorList>
            <person name="Badouin H."/>
            <person name="Gouzy J."/>
            <person name="Grassa C.J."/>
            <person name="Murat F."/>
            <person name="Staton S.E."/>
            <person name="Cottret L."/>
            <person name="Lelandais-Briere C."/>
            <person name="Owens G.L."/>
            <person name="Carrere S."/>
            <person name="Mayjonade B."/>
            <person name="Legrand L."/>
            <person name="Gill N."/>
            <person name="Kane N.C."/>
            <person name="Bowers J.E."/>
            <person name="Hubner S."/>
            <person name="Bellec A."/>
            <person name="Berard A."/>
            <person name="Berges H."/>
            <person name="Blanchet N."/>
            <person name="Boniface M.C."/>
            <person name="Brunel D."/>
            <person name="Catrice O."/>
            <person name="Chaidir N."/>
            <person name="Claudel C."/>
            <person name="Donnadieu C."/>
            <person name="Faraut T."/>
            <person name="Fievet G."/>
            <person name="Helmstetter N."/>
            <person name="King M."/>
            <person name="Knapp S.J."/>
            <person name="Lai Z."/>
            <person name="Le Paslier M.C."/>
            <person name="Lippi Y."/>
            <person name="Lorenzon L."/>
            <person name="Mandel J.R."/>
            <person name="Marage G."/>
            <person name="Marchand G."/>
            <person name="Marquand E."/>
            <person name="Bret-Mestries E."/>
            <person name="Morien E."/>
            <person name="Nambeesan S."/>
            <person name="Nguyen T."/>
            <person name="Pegot-Espagnet P."/>
            <person name="Pouilly N."/>
            <person name="Raftis F."/>
            <person name="Sallet E."/>
            <person name="Schiex T."/>
            <person name="Thomas J."/>
            <person name="Vandecasteele C."/>
            <person name="Vares D."/>
            <person name="Vear F."/>
            <person name="Vautrin S."/>
            <person name="Crespi M."/>
            <person name="Mangin B."/>
            <person name="Burke J.M."/>
            <person name="Salse J."/>
            <person name="Munos S."/>
            <person name="Vincourt P."/>
            <person name="Rieseberg L.H."/>
            <person name="Langlade N.B."/>
        </authorList>
    </citation>
    <scope>NUCLEOTIDE SEQUENCE</scope>
    <source>
        <tissue evidence="6">Leaves</tissue>
    </source>
</reference>
<dbReference type="InterPro" id="IPR044861">
    <property type="entry name" value="IPNS-like_FE2OG_OXY"/>
</dbReference>
<protein>
    <submittedName>
        <fullName evidence="6">Flavanone 3-dioxygenase</fullName>
        <ecNumber evidence="6">1.14.11.9</ecNumber>
    </submittedName>
</protein>
<dbReference type="SUPFAM" id="SSF51197">
    <property type="entry name" value="Clavaminate synthase-like"/>
    <property type="match status" value="1"/>
</dbReference>
<feature type="domain" description="Fe2OG dioxygenase" evidence="5">
    <location>
        <begin position="196"/>
        <end position="266"/>
    </location>
</feature>
<dbReference type="GO" id="GO:0046872">
    <property type="term" value="F:metal ion binding"/>
    <property type="evidence" value="ECO:0007669"/>
    <property type="project" value="UniProtKB-KW"/>
</dbReference>
<comment type="similarity">
    <text evidence="1 4">Belongs to the iron/ascorbate-dependent oxidoreductase family.</text>
</comment>
<dbReference type="InterPro" id="IPR005123">
    <property type="entry name" value="Oxoglu/Fe-dep_dioxygenase_dom"/>
</dbReference>
<keyword evidence="2 4" id="KW-0479">Metal-binding</keyword>
<evidence type="ECO:0000256" key="4">
    <source>
        <dbReference type="RuleBase" id="RU003682"/>
    </source>
</evidence>
<dbReference type="GO" id="GO:0045486">
    <property type="term" value="F:flavanone 3-dioxygenase activity"/>
    <property type="evidence" value="ECO:0007669"/>
    <property type="project" value="UniProtKB-EC"/>
</dbReference>
<keyword evidence="7" id="KW-1185">Reference proteome</keyword>
<dbReference type="AlphaFoldDB" id="A0A9K3NXN6"/>
<dbReference type="Proteomes" id="UP000215914">
    <property type="component" value="Unassembled WGS sequence"/>
</dbReference>
<dbReference type="Gene3D" id="2.60.120.330">
    <property type="entry name" value="B-lactam Antibiotic, Isopenicillin N Synthase, Chain"/>
    <property type="match status" value="1"/>
</dbReference>
<keyword evidence="4 6" id="KW-0560">Oxidoreductase</keyword>
<dbReference type="PROSITE" id="PS51471">
    <property type="entry name" value="FE2OG_OXY"/>
    <property type="match status" value="1"/>
</dbReference>
<name>A0A9K3NXN6_HELAN</name>
<organism evidence="6 7">
    <name type="scientific">Helianthus annuus</name>
    <name type="common">Common sunflower</name>
    <dbReference type="NCBI Taxonomy" id="4232"/>
    <lineage>
        <taxon>Eukaryota</taxon>
        <taxon>Viridiplantae</taxon>
        <taxon>Streptophyta</taxon>
        <taxon>Embryophyta</taxon>
        <taxon>Tracheophyta</taxon>
        <taxon>Spermatophyta</taxon>
        <taxon>Magnoliopsida</taxon>
        <taxon>eudicotyledons</taxon>
        <taxon>Gunneridae</taxon>
        <taxon>Pentapetalae</taxon>
        <taxon>asterids</taxon>
        <taxon>campanulids</taxon>
        <taxon>Asterales</taxon>
        <taxon>Asteraceae</taxon>
        <taxon>Asteroideae</taxon>
        <taxon>Heliantheae alliance</taxon>
        <taxon>Heliantheae</taxon>
        <taxon>Helianthus</taxon>
    </lineage>
</organism>
<reference evidence="6" key="2">
    <citation type="submission" date="2020-06" db="EMBL/GenBank/DDBJ databases">
        <title>Helianthus annuus Genome sequencing and assembly Release 2.</title>
        <authorList>
            <person name="Gouzy J."/>
            <person name="Langlade N."/>
            <person name="Munos S."/>
        </authorList>
    </citation>
    <scope>NUCLEOTIDE SEQUENCE</scope>
    <source>
        <tissue evidence="6">Leaves</tissue>
    </source>
</reference>
<dbReference type="Pfam" id="PF03171">
    <property type="entry name" value="2OG-FeII_Oxy"/>
    <property type="match status" value="1"/>
</dbReference>
<evidence type="ECO:0000313" key="6">
    <source>
        <dbReference type="EMBL" id="KAF5815855.1"/>
    </source>
</evidence>
<dbReference type="Pfam" id="PF14226">
    <property type="entry name" value="DIOX_N"/>
    <property type="match status" value="1"/>
</dbReference>
<keyword evidence="3 4" id="KW-0408">Iron</keyword>
<gene>
    <name evidence="6" type="ORF">HanXRQr2_Chr03g0127761</name>
</gene>
<evidence type="ECO:0000313" key="7">
    <source>
        <dbReference type="Proteomes" id="UP000215914"/>
    </source>
</evidence>
<dbReference type="InterPro" id="IPR050295">
    <property type="entry name" value="Plant_2OG-oxidoreductases"/>
</dbReference>
<evidence type="ECO:0000256" key="3">
    <source>
        <dbReference type="ARBA" id="ARBA00023004"/>
    </source>
</evidence>
<dbReference type="InterPro" id="IPR027443">
    <property type="entry name" value="IPNS-like_sf"/>
</dbReference>
<sequence length="266" mass="30047">MATTSKPLLLSDMVASGEMNQVPSKYIHPITERPNYQNVVPDSIPVIDLQNLNGPNRSQVLDEIRRACSDNGFFQVKNHGIPESIIANMMQMAREFFNLPLQERLKMYSDDPTKANRLSTSYNVRTEKISHWRDYLGLHCYPLQDYIHQWPTNPESFRDIAAEYCRSVRVLALQLVEAISESLGLDKDYISAQLGSHAQVMALNYYPPCPQPDLTYGLPGHTDGYVLTLLLQDEVSGLQLLKDGQWVAVDPVPNAFVINIGDQIQV</sequence>
<dbReference type="Gramene" id="mRNA:HanXRQr2_Chr03g0127761">
    <property type="protein sequence ID" value="CDS:HanXRQr2_Chr03g0127761.1"/>
    <property type="gene ID" value="HanXRQr2_Chr03g0127761"/>
</dbReference>
<dbReference type="InterPro" id="IPR026992">
    <property type="entry name" value="DIOX_N"/>
</dbReference>